<dbReference type="AlphaFoldDB" id="A0A6S6WBU0"/>
<keyword evidence="1" id="KW-0637">Prenyltransferase</keyword>
<keyword evidence="1" id="KW-0285">Flavoprotein</keyword>
<feature type="binding site" evidence="1">
    <location>
        <position position="81"/>
    </location>
    <ligand>
        <name>FMN</name>
        <dbReference type="ChEBI" id="CHEBI:58210"/>
    </ligand>
</feature>
<protein>
    <recommendedName>
        <fullName evidence="1">Flavin prenyltransferase PAD1, mitochondrial</fullName>
        <ecNumber evidence="1">2.5.1.129</ecNumber>
    </recommendedName>
</protein>
<reference evidence="3" key="1">
    <citation type="submission" date="2021-02" db="EMBL/GenBank/DDBJ databases">
        <authorList>
            <person name="Syme A R."/>
            <person name="Syme A R."/>
            <person name="Moolhuijzen P."/>
        </authorList>
    </citation>
    <scope>NUCLEOTIDE SEQUENCE</scope>
    <source>
        <strain evidence="3">W1-1</strain>
    </source>
</reference>
<keyword evidence="1" id="KW-0808">Transferase</keyword>
<evidence type="ECO:0000256" key="1">
    <source>
        <dbReference type="HAMAP-Rule" id="MF_03197"/>
    </source>
</evidence>
<dbReference type="EMBL" id="HG992985">
    <property type="protein sequence ID" value="CAE7205047.1"/>
    <property type="molecule type" value="Genomic_DNA"/>
</dbReference>
<feature type="binding site" evidence="1">
    <location>
        <position position="216"/>
    </location>
    <ligand>
        <name>dimethylallyl phosphate</name>
        <dbReference type="ChEBI" id="CHEBI:88052"/>
    </ligand>
</feature>
<dbReference type="Proteomes" id="UP000472372">
    <property type="component" value="Chromosome 9"/>
</dbReference>
<dbReference type="Pfam" id="PF02441">
    <property type="entry name" value="Flavoprotein"/>
    <property type="match status" value="1"/>
</dbReference>
<dbReference type="HAMAP" id="MF_01984">
    <property type="entry name" value="ubiX_pad"/>
    <property type="match status" value="1"/>
</dbReference>
<dbReference type="GO" id="GO:0106141">
    <property type="term" value="F:flavin prenyltransferase activity"/>
    <property type="evidence" value="ECO:0007669"/>
    <property type="project" value="UniProtKB-EC"/>
</dbReference>
<dbReference type="Gene3D" id="3.40.50.1950">
    <property type="entry name" value="Flavin prenyltransferase-like"/>
    <property type="match status" value="1"/>
</dbReference>
<sequence length="286" mass="31331">MLRLFMQPSTSRTFEHRASTQHASAFFRRCSPPTRSHASLARPVQRKRIIVAVTGATGAPLAVSVLQRLRSLNVETHLILSKWGAATVKYEIDSPNNNSRYLESLADYTYSPLDVSAAISSGSFITHGMIVVPCSMKTLAAIGIGYDNDLITRAAGVILKDRRKLVLVARETPLSMIHLKNMLEVTMAGAVVFPPVMTFYTRPSMVQDMVAQSVMRMVDCLGLVGDEDIDGEARWTGFDWEGKKLGQASPLVIPVSNSSTATAMAQSEERLAIPATHSYPKHNARN</sequence>
<comment type="subcellular location">
    <subcellularLocation>
        <location evidence="1">Mitochondrion</location>
    </subcellularLocation>
</comment>
<name>A0A6S6WBU0_9PLEO</name>
<evidence type="ECO:0000259" key="2">
    <source>
        <dbReference type="Pfam" id="PF02441"/>
    </source>
</evidence>
<evidence type="ECO:0000313" key="3">
    <source>
        <dbReference type="EMBL" id="CAE7205047.1"/>
    </source>
</evidence>
<feature type="domain" description="Flavoprotein" evidence="2">
    <location>
        <begin position="47"/>
        <end position="212"/>
    </location>
</feature>
<dbReference type="InterPro" id="IPR004507">
    <property type="entry name" value="UbiX-like"/>
</dbReference>
<comment type="function">
    <text evidence="1">Flavin prenyltransferase that catalyzes the synthesis of the prenylated FMN cofactor (prenyl-FMN) for the ferulic acid decarboxylase FDC1. The prenyltransferase is metal-independent and links a dimethylallyl moiety from dimethylallyl monophosphate (DMAP) to the flavin N5 and C6 atoms of FMN.</text>
</comment>
<evidence type="ECO:0000313" key="4">
    <source>
        <dbReference type="Proteomes" id="UP000472372"/>
    </source>
</evidence>
<organism evidence="3 4">
    <name type="scientific">Pyrenophora teres f. teres</name>
    <dbReference type="NCBI Taxonomy" id="97479"/>
    <lineage>
        <taxon>Eukaryota</taxon>
        <taxon>Fungi</taxon>
        <taxon>Dikarya</taxon>
        <taxon>Ascomycota</taxon>
        <taxon>Pezizomycotina</taxon>
        <taxon>Dothideomycetes</taxon>
        <taxon>Pleosporomycetidae</taxon>
        <taxon>Pleosporales</taxon>
        <taxon>Pleosporineae</taxon>
        <taxon>Pleosporaceae</taxon>
        <taxon>Pyrenophora</taxon>
    </lineage>
</organism>
<comment type="subunit">
    <text evidence="1">Oligomer.</text>
</comment>
<dbReference type="EC" id="2.5.1.129" evidence="1"/>
<gene>
    <name evidence="1" type="primary">PAD1</name>
    <name evidence="3" type="ORF">PTTW11_09224</name>
</gene>
<proteinExistence type="inferred from homology"/>
<feature type="binding site" evidence="1">
    <location>
        <position position="200"/>
    </location>
    <ligand>
        <name>dimethylallyl phosphate</name>
        <dbReference type="ChEBI" id="CHEBI:88052"/>
    </ligand>
</feature>
<dbReference type="NCBIfam" id="NF004685">
    <property type="entry name" value="PRK06029.1"/>
    <property type="match status" value="1"/>
</dbReference>
<accession>A0A6S6WBU0</accession>
<keyword evidence="1" id="KW-0496">Mitochondrion</keyword>
<comment type="similarity">
    <text evidence="1">Belongs to the UbiX/PAD1 family.</text>
</comment>
<dbReference type="InterPro" id="IPR003382">
    <property type="entry name" value="Flavoprotein"/>
</dbReference>
<dbReference type="SUPFAM" id="SSF52507">
    <property type="entry name" value="Homo-oligomeric flavin-containing Cys decarboxylases, HFCD"/>
    <property type="match status" value="1"/>
</dbReference>
<dbReference type="NCBIfam" id="TIGR00421">
    <property type="entry name" value="ubiX_pad"/>
    <property type="match status" value="1"/>
</dbReference>
<feature type="binding site" evidence="1">
    <location>
        <position position="170"/>
    </location>
    <ligand>
        <name>FMN</name>
        <dbReference type="ChEBI" id="CHEBI:58210"/>
    </ligand>
</feature>
<keyword evidence="1" id="KW-0288">FMN</keyword>
<comment type="catalytic activity">
    <reaction evidence="1">
        <text>dimethylallyl phosphate + FMNH2 = prenylated FMNH2 + phosphate</text>
        <dbReference type="Rhea" id="RHEA:37743"/>
        <dbReference type="ChEBI" id="CHEBI:43474"/>
        <dbReference type="ChEBI" id="CHEBI:57618"/>
        <dbReference type="ChEBI" id="CHEBI:87467"/>
        <dbReference type="ChEBI" id="CHEBI:88052"/>
        <dbReference type="EC" id="2.5.1.129"/>
    </reaction>
</comment>
<dbReference type="GO" id="GO:0005739">
    <property type="term" value="C:mitochondrion"/>
    <property type="evidence" value="ECO:0007669"/>
    <property type="project" value="UniProtKB-SubCell"/>
</dbReference>
<feature type="binding site" evidence="1">
    <location>
        <begin position="135"/>
        <end position="138"/>
    </location>
    <ligand>
        <name>FMN</name>
        <dbReference type="ChEBI" id="CHEBI:58210"/>
    </ligand>
</feature>
<dbReference type="InterPro" id="IPR036551">
    <property type="entry name" value="Flavin_trans-like"/>
</dbReference>
<feature type="binding site" evidence="1">
    <location>
        <begin position="55"/>
        <end position="57"/>
    </location>
    <ligand>
        <name>FMN</name>
        <dbReference type="ChEBI" id="CHEBI:58210"/>
    </ligand>
</feature>